<dbReference type="InterPro" id="IPR033904">
    <property type="entry name" value="Trans_IPPS_HH"/>
</dbReference>
<dbReference type="SFLD" id="SFLDG01018">
    <property type="entry name" value="Squalene/Phytoene_Synthase_Lik"/>
    <property type="match status" value="1"/>
</dbReference>
<evidence type="ECO:0000256" key="2">
    <source>
        <dbReference type="SAM" id="MobiDB-lite"/>
    </source>
</evidence>
<dbReference type="EMBL" id="CP000085">
    <property type="protein sequence ID" value="ABC36192.1"/>
    <property type="molecule type" value="Genomic_DNA"/>
</dbReference>
<dbReference type="PROSITE" id="PS01045">
    <property type="entry name" value="SQUALEN_PHYTOEN_SYN_2"/>
    <property type="match status" value="1"/>
</dbReference>
<dbReference type="KEGG" id="bte:BTH_II2361"/>
<dbReference type="Pfam" id="PF00494">
    <property type="entry name" value="SQS_PSY"/>
    <property type="match status" value="1"/>
</dbReference>
<dbReference type="InterPro" id="IPR019845">
    <property type="entry name" value="Squalene/phytoene_synthase_CS"/>
</dbReference>
<evidence type="ECO:0000256" key="1">
    <source>
        <dbReference type="ARBA" id="ARBA00022679"/>
    </source>
</evidence>
<dbReference type="HOGENOM" id="CLU_037269_1_1_4"/>
<reference evidence="3 4" key="1">
    <citation type="journal article" date="2005" name="BMC Genomics">
        <title>Bacterial genome adaptation to niches: divergence of the potential virulence genes in three Burkholderia species of different survival strategies.</title>
        <authorList>
            <person name="Kim H.S."/>
            <person name="Schell M.A."/>
            <person name="Yu Y."/>
            <person name="Ulrich R.L."/>
            <person name="Sarria S.H."/>
            <person name="Nierman W.C."/>
            <person name="DeShazer D."/>
        </authorList>
    </citation>
    <scope>NUCLEOTIDE SEQUENCE [LARGE SCALE GENOMIC DNA]</scope>
    <source>
        <strain evidence="4">ATCC 700388 / DSM 13276 / CCUG 48851 / CIP 106301 / E264</strain>
    </source>
</reference>
<dbReference type="InterPro" id="IPR017828">
    <property type="entry name" value="SQ_synth_HpnD-like"/>
</dbReference>
<dbReference type="Gene3D" id="1.10.600.10">
    <property type="entry name" value="Farnesyl Diphosphate Synthase"/>
    <property type="match status" value="1"/>
</dbReference>
<dbReference type="PANTHER" id="PTHR31480">
    <property type="entry name" value="BIFUNCTIONAL LYCOPENE CYCLASE/PHYTOENE SYNTHASE"/>
    <property type="match status" value="1"/>
</dbReference>
<organism evidence="3 4">
    <name type="scientific">Burkholderia thailandensis (strain ATCC 700388 / DSM 13276 / CCUG 48851 / CIP 106301 / E264)</name>
    <dbReference type="NCBI Taxonomy" id="271848"/>
    <lineage>
        <taxon>Bacteria</taxon>
        <taxon>Pseudomonadati</taxon>
        <taxon>Pseudomonadota</taxon>
        <taxon>Betaproteobacteria</taxon>
        <taxon>Burkholderiales</taxon>
        <taxon>Burkholderiaceae</taxon>
        <taxon>Burkholderia</taxon>
        <taxon>pseudomallei group</taxon>
    </lineage>
</organism>
<protein>
    <submittedName>
        <fullName evidence="3">Phytoene synthase, putative</fullName>
    </submittedName>
</protein>
<feature type="region of interest" description="Disordered" evidence="2">
    <location>
        <begin position="26"/>
        <end position="58"/>
    </location>
</feature>
<dbReference type="GO" id="GO:0016117">
    <property type="term" value="P:carotenoid biosynthetic process"/>
    <property type="evidence" value="ECO:0007669"/>
    <property type="project" value="InterPro"/>
</dbReference>
<accession>Q2T2Q1</accession>
<evidence type="ECO:0000313" key="3">
    <source>
        <dbReference type="EMBL" id="ABC36192.1"/>
    </source>
</evidence>
<proteinExistence type="predicted"/>
<dbReference type="CDD" id="cd00683">
    <property type="entry name" value="Trans_IPPS_HH"/>
    <property type="match status" value="1"/>
</dbReference>
<dbReference type="NCBIfam" id="TIGR03465">
    <property type="entry name" value="HpnD"/>
    <property type="match status" value="1"/>
</dbReference>
<name>Q2T2Q1_BURTA</name>
<sequence length="397" mass="43973">MFWSGVRLRRRSSPCLCPLFHRPLGRAPPATPDRSPHRRRKSATTAPRFAARPEFDSRTARQRPLKIAILTPNSGFPPVICACLRRSFAHLARIYHPQPGMASSIAREGALAELVLAVSNPVVDDNETDAAAVTSGSSFYLAMRILPAEQRDAMFHVYAFCRAVDDIADEGGPRAERAAQLDRWRADIDDCYAGKPRASLVPLAREIGKFGLHREDFHAMIDGMAMDAAEDICAPDEATLDLYCDRVASSAGRLSVRIFGMPDEPGRVLSHHLGRALQLTNILRDIDDDAMINRCYLPRELLAREGIAITDPQTIARDPKLPRVCATLVERAQQHFAQADAVMDGARRTQVRAPRIMSGAYRLILEAAVARGFAPPRAPLRKPRARMLLLAARYALF</sequence>
<keyword evidence="1" id="KW-0808">Transferase</keyword>
<dbReference type="Proteomes" id="UP000001930">
    <property type="component" value="Chromosome II"/>
</dbReference>
<dbReference type="InterPro" id="IPR044843">
    <property type="entry name" value="Trans_IPPS_bact-type"/>
</dbReference>
<gene>
    <name evidence="3" type="ordered locus">BTH_II2361</name>
</gene>
<dbReference type="GO" id="GO:0051996">
    <property type="term" value="F:squalene synthase [NAD(P)H] activity"/>
    <property type="evidence" value="ECO:0007669"/>
    <property type="project" value="InterPro"/>
</dbReference>
<keyword evidence="4" id="KW-1185">Reference proteome</keyword>
<dbReference type="GO" id="GO:0004311">
    <property type="term" value="F:geranylgeranyl diphosphate synthase activity"/>
    <property type="evidence" value="ECO:0007669"/>
    <property type="project" value="InterPro"/>
</dbReference>
<dbReference type="SFLD" id="SFLDS00005">
    <property type="entry name" value="Isoprenoid_Synthase_Type_I"/>
    <property type="match status" value="1"/>
</dbReference>
<dbReference type="AlphaFoldDB" id="Q2T2Q1"/>
<dbReference type="SUPFAM" id="SSF48576">
    <property type="entry name" value="Terpenoid synthases"/>
    <property type="match status" value="1"/>
</dbReference>
<dbReference type="InterPro" id="IPR008949">
    <property type="entry name" value="Isoprenoid_synthase_dom_sf"/>
</dbReference>
<dbReference type="InterPro" id="IPR002060">
    <property type="entry name" value="Squ/phyt_synthse"/>
</dbReference>
<dbReference type="SFLD" id="SFLDG01212">
    <property type="entry name" value="Phytoene_synthase_like"/>
    <property type="match status" value="1"/>
</dbReference>
<evidence type="ECO:0000313" key="4">
    <source>
        <dbReference type="Proteomes" id="UP000001930"/>
    </source>
</evidence>